<proteinExistence type="predicted"/>
<feature type="domain" description="RNA-binding protein KhpB N-terminal" evidence="1">
    <location>
        <begin position="9"/>
        <end position="61"/>
    </location>
</feature>
<dbReference type="KEGG" id="vai:BU251_09545"/>
<evidence type="ECO:0000313" key="3">
    <source>
        <dbReference type="Proteomes" id="UP000287243"/>
    </source>
</evidence>
<dbReference type="RefSeq" id="WP_128700912.1">
    <property type="nucleotide sequence ID" value="NZ_CP019384.1"/>
</dbReference>
<accession>A0A410P6X7</accession>
<protein>
    <recommendedName>
        <fullName evidence="1">RNA-binding protein KhpB N-terminal domain-containing protein</fullName>
    </recommendedName>
</protein>
<dbReference type="InterPro" id="IPR032782">
    <property type="entry name" value="KhpB_N"/>
</dbReference>
<dbReference type="EMBL" id="CP019384">
    <property type="protein sequence ID" value="QAT17947.1"/>
    <property type="molecule type" value="Genomic_DNA"/>
</dbReference>
<keyword evidence="3" id="KW-1185">Reference proteome</keyword>
<gene>
    <name evidence="2" type="ORF">BU251_09545</name>
</gene>
<evidence type="ECO:0000259" key="1">
    <source>
        <dbReference type="SMART" id="SM01245"/>
    </source>
</evidence>
<dbReference type="InterPro" id="IPR038247">
    <property type="entry name" value="Jag_N_dom_sf"/>
</dbReference>
<dbReference type="SMART" id="SM01245">
    <property type="entry name" value="Jag_N"/>
    <property type="match status" value="1"/>
</dbReference>
<dbReference type="AlphaFoldDB" id="A0A410P6X7"/>
<reference evidence="2 3" key="1">
    <citation type="submission" date="2017-01" db="EMBL/GenBank/DDBJ databases">
        <title>First insights into the biology of 'candidatus Vampirococcus archaeovorus'.</title>
        <authorList>
            <person name="Kizina J."/>
            <person name="Jordan S."/>
            <person name="Stueber K."/>
            <person name="Reinhardt R."/>
            <person name="Harder J."/>
        </authorList>
    </citation>
    <scope>NUCLEOTIDE SEQUENCE [LARGE SCALE GENOMIC DNA]</scope>
    <source>
        <strain evidence="2 3">LiM</strain>
    </source>
</reference>
<sequence>MENINSEIEVEGRTVEEAVKKASSILKVSRKQLQIKVVAEEQKGLFGMSGAKPAKILACVAVKGNKKKT</sequence>
<dbReference type="OrthoDB" id="9794483at2"/>
<dbReference type="Gene3D" id="3.30.30.80">
    <property type="entry name" value="probable RNA-binding protein from clostridium symbiosum atcc 14940"/>
    <property type="match status" value="1"/>
</dbReference>
<organism evidence="2 3">
    <name type="scientific">Velamenicoccus archaeovorus</name>
    <dbReference type="NCBI Taxonomy" id="1930593"/>
    <lineage>
        <taxon>Bacteria</taxon>
        <taxon>Pseudomonadati</taxon>
        <taxon>Candidatus Omnitrophota</taxon>
        <taxon>Candidatus Velamenicoccus</taxon>
    </lineage>
</organism>
<name>A0A410P6X7_VELA1</name>
<evidence type="ECO:0000313" key="2">
    <source>
        <dbReference type="EMBL" id="QAT17947.1"/>
    </source>
</evidence>
<dbReference type="Pfam" id="PF14804">
    <property type="entry name" value="Jag_N"/>
    <property type="match status" value="1"/>
</dbReference>
<dbReference type="Proteomes" id="UP000287243">
    <property type="component" value="Chromosome"/>
</dbReference>